<proteinExistence type="predicted"/>
<dbReference type="RefSeq" id="WP_386720886.1">
    <property type="nucleotide sequence ID" value="NZ_JBHRSZ010000004.1"/>
</dbReference>
<dbReference type="Pfam" id="PF12843">
    <property type="entry name" value="QSregVF_b"/>
    <property type="match status" value="1"/>
</dbReference>
<evidence type="ECO:0000313" key="2">
    <source>
        <dbReference type="Proteomes" id="UP001595476"/>
    </source>
</evidence>
<keyword evidence="2" id="KW-1185">Reference proteome</keyword>
<dbReference type="Proteomes" id="UP001595476">
    <property type="component" value="Unassembled WGS sequence"/>
</dbReference>
<evidence type="ECO:0000313" key="1">
    <source>
        <dbReference type="EMBL" id="MFC3151676.1"/>
    </source>
</evidence>
<dbReference type="InterPro" id="IPR024530">
    <property type="entry name" value="QSregVF_b"/>
</dbReference>
<comment type="caution">
    <text evidence="1">The sequence shown here is derived from an EMBL/GenBank/DDBJ whole genome shotgun (WGS) entry which is preliminary data.</text>
</comment>
<reference evidence="2" key="1">
    <citation type="journal article" date="2019" name="Int. J. Syst. Evol. Microbiol.">
        <title>The Global Catalogue of Microorganisms (GCM) 10K type strain sequencing project: providing services to taxonomists for standard genome sequencing and annotation.</title>
        <authorList>
            <consortium name="The Broad Institute Genomics Platform"/>
            <consortium name="The Broad Institute Genome Sequencing Center for Infectious Disease"/>
            <person name="Wu L."/>
            <person name="Ma J."/>
        </authorList>
    </citation>
    <scope>NUCLEOTIDE SEQUENCE [LARGE SCALE GENOMIC DNA]</scope>
    <source>
        <strain evidence="2">KCTC 52438</strain>
    </source>
</reference>
<dbReference type="EMBL" id="JBHRSZ010000004">
    <property type="protein sequence ID" value="MFC3151676.1"/>
    <property type="molecule type" value="Genomic_DNA"/>
</dbReference>
<accession>A0ABV7HJI9</accession>
<sequence>MFEKEHLVKLANLKMPFGKYQGRAIIDLPEPYLLWFAKKGFPENELGLLLNLALEIKVNGQEGLIRPLKSTSN</sequence>
<protein>
    <submittedName>
        <fullName evidence="1">DUF3820 family protein</fullName>
    </submittedName>
</protein>
<name>A0ABV7HJI9_9GAMM</name>
<organism evidence="1 2">
    <name type="scientific">Litoribrevibacter euphylliae</name>
    <dbReference type="NCBI Taxonomy" id="1834034"/>
    <lineage>
        <taxon>Bacteria</taxon>
        <taxon>Pseudomonadati</taxon>
        <taxon>Pseudomonadota</taxon>
        <taxon>Gammaproteobacteria</taxon>
        <taxon>Oceanospirillales</taxon>
        <taxon>Oceanospirillaceae</taxon>
        <taxon>Litoribrevibacter</taxon>
    </lineage>
</organism>
<gene>
    <name evidence="1" type="ORF">ACFOEK_11620</name>
</gene>